<feature type="transmembrane region" description="Helical" evidence="2">
    <location>
        <begin position="361"/>
        <end position="387"/>
    </location>
</feature>
<proteinExistence type="inferred from homology"/>
<dbReference type="InterPro" id="IPR036259">
    <property type="entry name" value="MFS_trans_sf"/>
</dbReference>
<evidence type="ECO:0000313" key="3">
    <source>
        <dbReference type="EMBL" id="MVO78164.1"/>
    </source>
</evidence>
<feature type="transmembrane region" description="Helical" evidence="2">
    <location>
        <begin position="442"/>
        <end position="464"/>
    </location>
</feature>
<feature type="transmembrane region" description="Helical" evidence="2">
    <location>
        <begin position="149"/>
        <end position="171"/>
    </location>
</feature>
<name>A0A6I4J1L1_9SPHN</name>
<dbReference type="PANTHER" id="PTHR11328:SF24">
    <property type="entry name" value="MAJOR FACILITATOR SUPERFAMILY (MFS) PROFILE DOMAIN-CONTAINING PROTEIN"/>
    <property type="match status" value="1"/>
</dbReference>
<keyword evidence="2" id="KW-1133">Transmembrane helix</keyword>
<comment type="caution">
    <text evidence="3">The sequence shown here is derived from an EMBL/GenBank/DDBJ whole genome shotgun (WGS) entry which is preliminary data.</text>
</comment>
<evidence type="ECO:0000313" key="4">
    <source>
        <dbReference type="Proteomes" id="UP000441389"/>
    </source>
</evidence>
<feature type="transmembrane region" description="Helical" evidence="2">
    <location>
        <begin position="192"/>
        <end position="209"/>
    </location>
</feature>
<keyword evidence="2" id="KW-0812">Transmembrane</keyword>
<dbReference type="Proteomes" id="UP000441389">
    <property type="component" value="Unassembled WGS sequence"/>
</dbReference>
<dbReference type="GO" id="GO:0005886">
    <property type="term" value="C:plasma membrane"/>
    <property type="evidence" value="ECO:0007669"/>
    <property type="project" value="TreeGrafter"/>
</dbReference>
<feature type="transmembrane region" description="Helical" evidence="2">
    <location>
        <begin position="273"/>
        <end position="298"/>
    </location>
</feature>
<feature type="transmembrane region" description="Helical" evidence="2">
    <location>
        <begin position="82"/>
        <end position="103"/>
    </location>
</feature>
<dbReference type="SUPFAM" id="SSF103473">
    <property type="entry name" value="MFS general substrate transporter"/>
    <property type="match status" value="1"/>
</dbReference>
<sequence length="515" mass="55637">MISIELLYHSASTSIEVRSNRHSHIERNIASVGDVAWAECRMRQTTTLSKWTILSYSSLAVPLAILNVSLGTYLPSFYAEEIGISMSAIGLIMFGGRIWDAAVDPLFGHLSDKTRLSLGRRKSWVLFSAPVLMLAIYLCFVPPAHASTLYIALVTILIYSAWGAIQIPYLSWGVELSKDYGERTRIAGVREAGSMLGVVVSVGLPILVFRGSEPALAQVLLLFTTVLLVLIPLSALSGALWCRDELDQAAKRPVSGLAEFAGILKNRPFARFLAIYMLFRMAWSGFDSIFVMLFTNYIRAPGGFLPYVFLQYGVSIAFAPMIVRLATRFGKHRVLAASLLGGALVAIAITMLIRPGHAADAAIVFFLFGFTNAALWILPTAIVADVVDYGTLRSGGDNAGGYIAVLNVAQKFGLAIGVGLVFPLLDLLGFSATGHNDAGGLAALRWVAGAIPPLLLVPAALALWRFPIDQRRHAIIQRRLAARTSSTPNEGQAQDVDIPPAGPLLFFPHVSKSPS</sequence>
<feature type="transmembrane region" description="Helical" evidence="2">
    <location>
        <begin position="51"/>
        <end position="70"/>
    </location>
</feature>
<accession>A0A6I4J1L1</accession>
<keyword evidence="2" id="KW-0472">Membrane</keyword>
<dbReference type="Pfam" id="PF13347">
    <property type="entry name" value="MFS_2"/>
    <property type="match status" value="1"/>
</dbReference>
<dbReference type="EMBL" id="WQMS01000012">
    <property type="protein sequence ID" value="MVO78164.1"/>
    <property type="molecule type" value="Genomic_DNA"/>
</dbReference>
<reference evidence="3 4" key="1">
    <citation type="submission" date="2019-12" db="EMBL/GenBank/DDBJ databases">
        <authorList>
            <person name="Huq M.A."/>
        </authorList>
    </citation>
    <scope>NUCLEOTIDE SEQUENCE [LARGE SCALE GENOMIC DNA]</scope>
    <source>
        <strain evidence="3 4">MAH-20</strain>
    </source>
</reference>
<feature type="transmembrane region" description="Helical" evidence="2">
    <location>
        <begin position="399"/>
        <end position="422"/>
    </location>
</feature>
<evidence type="ECO:0000256" key="1">
    <source>
        <dbReference type="ARBA" id="ARBA00009617"/>
    </source>
</evidence>
<feature type="transmembrane region" description="Helical" evidence="2">
    <location>
        <begin position="304"/>
        <end position="323"/>
    </location>
</feature>
<evidence type="ECO:0000256" key="2">
    <source>
        <dbReference type="SAM" id="Phobius"/>
    </source>
</evidence>
<gene>
    <name evidence="3" type="ORF">GON01_09485</name>
</gene>
<feature type="transmembrane region" description="Helical" evidence="2">
    <location>
        <begin position="124"/>
        <end position="143"/>
    </location>
</feature>
<dbReference type="AlphaFoldDB" id="A0A6I4J1L1"/>
<comment type="similarity">
    <text evidence="1">Belongs to the sodium:galactoside symporter (TC 2.A.2) family.</text>
</comment>
<dbReference type="GO" id="GO:0008643">
    <property type="term" value="P:carbohydrate transport"/>
    <property type="evidence" value="ECO:0007669"/>
    <property type="project" value="InterPro"/>
</dbReference>
<feature type="transmembrane region" description="Helical" evidence="2">
    <location>
        <begin position="335"/>
        <end position="355"/>
    </location>
</feature>
<organism evidence="3 4">
    <name type="scientific">Sphingomonas horti</name>
    <dbReference type="NCBI Taxonomy" id="2682842"/>
    <lineage>
        <taxon>Bacteria</taxon>
        <taxon>Pseudomonadati</taxon>
        <taxon>Pseudomonadota</taxon>
        <taxon>Alphaproteobacteria</taxon>
        <taxon>Sphingomonadales</taxon>
        <taxon>Sphingomonadaceae</taxon>
        <taxon>Sphingomonas</taxon>
    </lineage>
</organism>
<keyword evidence="4" id="KW-1185">Reference proteome</keyword>
<dbReference type="GO" id="GO:0015293">
    <property type="term" value="F:symporter activity"/>
    <property type="evidence" value="ECO:0007669"/>
    <property type="project" value="InterPro"/>
</dbReference>
<dbReference type="RefSeq" id="WP_157027142.1">
    <property type="nucleotide sequence ID" value="NZ_WQMS01000012.1"/>
</dbReference>
<dbReference type="PANTHER" id="PTHR11328">
    <property type="entry name" value="MAJOR FACILITATOR SUPERFAMILY DOMAIN-CONTAINING PROTEIN"/>
    <property type="match status" value="1"/>
</dbReference>
<protein>
    <submittedName>
        <fullName evidence="3">MFS transporter</fullName>
    </submittedName>
</protein>
<dbReference type="Gene3D" id="1.20.1250.20">
    <property type="entry name" value="MFS general substrate transporter like domains"/>
    <property type="match status" value="2"/>
</dbReference>
<dbReference type="InterPro" id="IPR039672">
    <property type="entry name" value="MFS_2"/>
</dbReference>
<feature type="transmembrane region" description="Helical" evidence="2">
    <location>
        <begin position="215"/>
        <end position="242"/>
    </location>
</feature>